<dbReference type="Pfam" id="PF00400">
    <property type="entry name" value="WD40"/>
    <property type="match status" value="1"/>
</dbReference>
<keyword evidence="4" id="KW-0677">Repeat</keyword>
<evidence type="ECO:0000256" key="1">
    <source>
        <dbReference type="ARBA" id="ARBA00008070"/>
    </source>
</evidence>
<dbReference type="GO" id="GO:0006893">
    <property type="term" value="P:Golgi to plasma membrane transport"/>
    <property type="evidence" value="ECO:0007669"/>
    <property type="project" value="TreeGrafter"/>
</dbReference>
<dbReference type="SUPFAM" id="SSF50978">
    <property type="entry name" value="WD40 repeat-like"/>
    <property type="match status" value="1"/>
</dbReference>
<dbReference type="InterPro" id="IPR001680">
    <property type="entry name" value="WD40_rpt"/>
</dbReference>
<proteinExistence type="inferred from homology"/>
<dbReference type="GO" id="GO:0006887">
    <property type="term" value="P:exocytosis"/>
    <property type="evidence" value="ECO:0007669"/>
    <property type="project" value="UniProtKB-KW"/>
</dbReference>
<dbReference type="InterPro" id="IPR036322">
    <property type="entry name" value="WD40_repeat_dom_sf"/>
</dbReference>
<protein>
    <submittedName>
        <fullName evidence="7">Lgl C domain containing protein</fullName>
    </submittedName>
</protein>
<evidence type="ECO:0000256" key="2">
    <source>
        <dbReference type="ARBA" id="ARBA00022483"/>
    </source>
</evidence>
<sequence>MAHLLRGKQAGVSNDLSQGLGPDLFVLDHIRNYGINSKVTQVAYDPVQSLIAVGTSESKYGPGQIYIFGQKRVEVVLPLPNRSASVKILQFCAEKLLCVDSKNDLSVFSLETKKLLNAHSPPAKITALHSDPTIDYALLGTQHGDVYAYDLDRELLTPFKIPNLWREKFPRSRLTSVITLSLHPRDIGSLLIGYNSGAVIYSFKQNKALHFFHYLLPKGAPGGDSDPSSIFKEREPPLTQAVWHPTGTFVLTGHEDSSIVIWDAKDGRIVQARTLTDTNVDKPGPGSFSPGAVEGSFALKSPIFKIAWCANKDPDDTAILFAGGQPSNISAKSLTLFELGRTPVYATATWQSLSDHFENPKRQRILPCPPGTEVVDLFLIPRTSPHFAGCQDPIAIIALLASGELITLSFPSGMPISPTNQLHLSMTLVHPYINHINLAPVERTRWLGMTEKRQQGPQFLIGGAEAVHPLKRFENRNIVQTAHGDGTIKLWDAGHADEIENYALLQVDVARAVGRPDNVHITHTSFAGAASELSVGLKSGEMVVFRWNTNKHVGHEFPPGENAPQALTDITERSEAALKEGLLPFTLLAEDNGPVTALKHSDVGFVAAGFEGGSLAIIDLRGPAIIYKSSIQEFTKSDKRSSFRRSSTQAAPKAEWPTSIEFSVMTLEDDEYSSILVHVGTSLGHLATFKLLPEASGRYTVKLAGVCSLDDKVISICPMHADSGRPAYASQSAVAGLRTGTKINGVLLAVTVSGARLFRPATSKGAHKTFDQFLCDAATVVRYETKGYALLGLYGDGCARAYSLPALKEIGSVKVSDVLDVRRFPEAIITPTGDIFGFKGPAEVALINVFGTGLQYDRARDVLLNPDLLIPPRPTISNLQWISGTQYVTPEDMDLLIGGPDRPVSARQLAQQRAEAQQEHRRANPSSSAVAAQYSSYPTQTNTPTEEGWGAWATRQLNERTEKLNIVGDNMDNLSQNSAGWANDVNKFVGKQKRGLVMGAMKKQQNLKTTYLPIMSFLTSIRQILPNVYSLLSPSSTTPAPQNTPFTPTYAAIQQTRALLKSLHLPTELVLAILDHAEYWPCVSFSTPPSTHAPNERERPTIARASGGRSAAAAVCLTTDDVFGAEAVREMRGEGETPRVKRVEFRVRGRDQGWTSEGSQSPDAGGLKEGEESGDAAEPPHSDGMNVATPREFHESVVKHGWQLVQRKDGAYQGPQWGEGGYAWYVQGNRVSGPSEEYRVVWGRDGDSEGNEGKGDGDGFVEELKEGDRLIVWARARYPGWQCVVEKVHVVVYFGF</sequence>
<organism evidence="7 8">
    <name type="scientific">Pyrenophora teres f. teres</name>
    <dbReference type="NCBI Taxonomy" id="97479"/>
    <lineage>
        <taxon>Eukaryota</taxon>
        <taxon>Fungi</taxon>
        <taxon>Dikarya</taxon>
        <taxon>Ascomycota</taxon>
        <taxon>Pezizomycotina</taxon>
        <taxon>Dothideomycetes</taxon>
        <taxon>Pleosporomycetidae</taxon>
        <taxon>Pleosporales</taxon>
        <taxon>Pleosporineae</taxon>
        <taxon>Pleosporaceae</taxon>
        <taxon>Pyrenophora</taxon>
    </lineage>
</organism>
<dbReference type="PROSITE" id="PS50294">
    <property type="entry name" value="WD_REPEATS_REGION"/>
    <property type="match status" value="1"/>
</dbReference>
<accession>A0A6S6W3D7</accession>
<keyword evidence="3" id="KW-0853">WD repeat</keyword>
<feature type="compositionally biased region" description="Low complexity" evidence="5">
    <location>
        <begin position="926"/>
        <end position="937"/>
    </location>
</feature>
<dbReference type="InterPro" id="IPR019775">
    <property type="entry name" value="WD40_repeat_CS"/>
</dbReference>
<dbReference type="EMBL" id="HG992981">
    <property type="protein sequence ID" value="CAE7176451.1"/>
    <property type="molecule type" value="Genomic_DNA"/>
</dbReference>
<dbReference type="SMART" id="SM00320">
    <property type="entry name" value="WD40"/>
    <property type="match status" value="3"/>
</dbReference>
<comment type="similarity">
    <text evidence="1">Belongs to the WD repeat L(2)GL family.</text>
</comment>
<dbReference type="GO" id="GO:0005886">
    <property type="term" value="C:plasma membrane"/>
    <property type="evidence" value="ECO:0007669"/>
    <property type="project" value="TreeGrafter"/>
</dbReference>
<evidence type="ECO:0000259" key="6">
    <source>
        <dbReference type="Pfam" id="PF08596"/>
    </source>
</evidence>
<dbReference type="GO" id="GO:0045159">
    <property type="term" value="F:myosin II binding"/>
    <property type="evidence" value="ECO:0007669"/>
    <property type="project" value="TreeGrafter"/>
</dbReference>
<gene>
    <name evidence="7" type="ORF">PTTW11_05997</name>
</gene>
<feature type="compositionally biased region" description="Polar residues" evidence="5">
    <location>
        <begin position="1153"/>
        <end position="1162"/>
    </location>
</feature>
<dbReference type="PANTHER" id="PTHR10241:SF25">
    <property type="entry name" value="TOMOSYN, ISOFORM C"/>
    <property type="match status" value="1"/>
</dbReference>
<evidence type="ECO:0000256" key="4">
    <source>
        <dbReference type="ARBA" id="ARBA00022737"/>
    </source>
</evidence>
<dbReference type="GO" id="GO:0005096">
    <property type="term" value="F:GTPase activator activity"/>
    <property type="evidence" value="ECO:0007669"/>
    <property type="project" value="TreeGrafter"/>
</dbReference>
<dbReference type="Proteomes" id="UP000472372">
    <property type="component" value="Chromosome 5"/>
</dbReference>
<dbReference type="FunFam" id="2.130.10.10:FF:000848">
    <property type="entry name" value="SNARE-dependent exocytosis protein (Sro7), putative"/>
    <property type="match status" value="1"/>
</dbReference>
<evidence type="ECO:0000256" key="3">
    <source>
        <dbReference type="ARBA" id="ARBA00022574"/>
    </source>
</evidence>
<keyword evidence="2" id="KW-0268">Exocytosis</keyword>
<evidence type="ECO:0000313" key="8">
    <source>
        <dbReference type="Proteomes" id="UP000472372"/>
    </source>
</evidence>
<feature type="region of interest" description="Disordered" evidence="5">
    <location>
        <begin position="1150"/>
        <end position="1188"/>
    </location>
</feature>
<dbReference type="InterPro" id="IPR013905">
    <property type="entry name" value="Lgl_C_dom"/>
</dbReference>
<dbReference type="PANTHER" id="PTHR10241">
    <property type="entry name" value="LETHAL 2 GIANT LARVAE PROTEIN"/>
    <property type="match status" value="1"/>
</dbReference>
<dbReference type="GO" id="GO:0005737">
    <property type="term" value="C:cytoplasm"/>
    <property type="evidence" value="ECO:0007669"/>
    <property type="project" value="TreeGrafter"/>
</dbReference>
<dbReference type="GO" id="GO:0019905">
    <property type="term" value="F:syntaxin binding"/>
    <property type="evidence" value="ECO:0007669"/>
    <property type="project" value="TreeGrafter"/>
</dbReference>
<dbReference type="Gene3D" id="2.130.10.10">
    <property type="entry name" value="YVTN repeat-like/Quinoprotein amine dehydrogenase"/>
    <property type="match status" value="1"/>
</dbReference>
<dbReference type="PROSITE" id="PS50082">
    <property type="entry name" value="WD_REPEATS_2"/>
    <property type="match status" value="1"/>
</dbReference>
<dbReference type="Pfam" id="PF08596">
    <property type="entry name" value="Lgl_C"/>
    <property type="match status" value="1"/>
</dbReference>
<dbReference type="InterPro" id="IPR015943">
    <property type="entry name" value="WD40/YVTN_repeat-like_dom_sf"/>
</dbReference>
<feature type="domain" description="Lethal giant larvae (Lgl)-like C-terminal" evidence="6">
    <location>
        <begin position="518"/>
        <end position="905"/>
    </location>
</feature>
<feature type="region of interest" description="Disordered" evidence="5">
    <location>
        <begin position="912"/>
        <end position="947"/>
    </location>
</feature>
<evidence type="ECO:0000313" key="7">
    <source>
        <dbReference type="EMBL" id="CAE7176451.1"/>
    </source>
</evidence>
<name>A0A6S6W3D7_9PLEO</name>
<evidence type="ECO:0000256" key="5">
    <source>
        <dbReference type="SAM" id="MobiDB-lite"/>
    </source>
</evidence>
<reference evidence="7" key="1">
    <citation type="submission" date="2021-02" db="EMBL/GenBank/DDBJ databases">
        <authorList>
            <person name="Syme A R."/>
            <person name="Syme A R."/>
            <person name="Moolhuijzen P."/>
        </authorList>
    </citation>
    <scope>NUCLEOTIDE SEQUENCE</scope>
    <source>
        <strain evidence="7">W1-1</strain>
    </source>
</reference>
<dbReference type="PROSITE" id="PS00678">
    <property type="entry name" value="WD_REPEATS_1"/>
    <property type="match status" value="1"/>
</dbReference>